<evidence type="ECO:0000313" key="6">
    <source>
        <dbReference type="EMBL" id="GJM89034.1"/>
    </source>
</evidence>
<keyword evidence="8" id="KW-1185">Reference proteome</keyword>
<dbReference type="Pfam" id="PF07942">
    <property type="entry name" value="CARME"/>
    <property type="match status" value="1"/>
</dbReference>
<feature type="domain" description="F-box" evidence="4">
    <location>
        <begin position="439"/>
        <end position="478"/>
    </location>
</feature>
<dbReference type="InterPro" id="IPR036047">
    <property type="entry name" value="F-box-like_dom_sf"/>
</dbReference>
<evidence type="ECO:0000259" key="5">
    <source>
        <dbReference type="Pfam" id="PF24758"/>
    </source>
</evidence>
<dbReference type="PANTHER" id="PTHR12303:SF6">
    <property type="entry name" value="CARNOSINE N-METHYLTRANSFERASE"/>
    <property type="match status" value="1"/>
</dbReference>
<reference evidence="7" key="1">
    <citation type="journal article" date="2018" name="DNA Res.">
        <title>Multiple hybrid de novo genome assembly of finger millet, an orphan allotetraploid crop.</title>
        <authorList>
            <person name="Hatakeyama M."/>
            <person name="Aluri S."/>
            <person name="Balachadran M.T."/>
            <person name="Sivarajan S.R."/>
            <person name="Patrignani A."/>
            <person name="Gruter S."/>
            <person name="Poveda L."/>
            <person name="Shimizu-Inatsugi R."/>
            <person name="Baeten J."/>
            <person name="Francoijs K.J."/>
            <person name="Nataraja K.N."/>
            <person name="Reddy Y.A.N."/>
            <person name="Phadnis S."/>
            <person name="Ravikumar R.L."/>
            <person name="Schlapbach R."/>
            <person name="Sreeman S.M."/>
            <person name="Shimizu K.K."/>
        </authorList>
    </citation>
    <scope>NUCLEOTIDE SEQUENCE</scope>
</reference>
<dbReference type="SMART" id="SM01296">
    <property type="entry name" value="N2227"/>
    <property type="match status" value="1"/>
</dbReference>
<keyword evidence="3" id="KW-0949">S-adenosyl-L-methionine</keyword>
<proteinExistence type="predicted"/>
<dbReference type="PANTHER" id="PTHR12303">
    <property type="entry name" value="CARNOSINE N-METHYLTRANSFERASE"/>
    <property type="match status" value="1"/>
</dbReference>
<dbReference type="CDD" id="cd22160">
    <property type="entry name" value="F-box_AtFBL13-like"/>
    <property type="match status" value="1"/>
</dbReference>
<evidence type="ECO:0000256" key="2">
    <source>
        <dbReference type="ARBA" id="ARBA00022679"/>
    </source>
</evidence>
<evidence type="ECO:0000259" key="4">
    <source>
        <dbReference type="Pfam" id="PF00646"/>
    </source>
</evidence>
<protein>
    <recommendedName>
        <fullName evidence="9">F-box domain-containing protein</fullName>
    </recommendedName>
</protein>
<dbReference type="InterPro" id="IPR012901">
    <property type="entry name" value="CARME"/>
</dbReference>
<dbReference type="SUPFAM" id="SSF52047">
    <property type="entry name" value="RNI-like"/>
    <property type="match status" value="1"/>
</dbReference>
<dbReference type="GO" id="GO:0008757">
    <property type="term" value="F:S-adenosylmethionine-dependent methyltransferase activity"/>
    <property type="evidence" value="ECO:0007669"/>
    <property type="project" value="InterPro"/>
</dbReference>
<name>A0AAV5BUU3_ELECO</name>
<organism evidence="7 8">
    <name type="scientific">Eleusine coracana subsp. coracana</name>
    <dbReference type="NCBI Taxonomy" id="191504"/>
    <lineage>
        <taxon>Eukaryota</taxon>
        <taxon>Viridiplantae</taxon>
        <taxon>Streptophyta</taxon>
        <taxon>Embryophyta</taxon>
        <taxon>Tracheophyta</taxon>
        <taxon>Spermatophyta</taxon>
        <taxon>Magnoliopsida</taxon>
        <taxon>Liliopsida</taxon>
        <taxon>Poales</taxon>
        <taxon>Poaceae</taxon>
        <taxon>PACMAD clade</taxon>
        <taxon>Chloridoideae</taxon>
        <taxon>Cynodonteae</taxon>
        <taxon>Eleusininae</taxon>
        <taxon>Eleusine</taxon>
    </lineage>
</organism>
<keyword evidence="2" id="KW-0808">Transferase</keyword>
<dbReference type="InterPro" id="IPR032675">
    <property type="entry name" value="LRR_dom_sf"/>
</dbReference>
<evidence type="ECO:0000256" key="3">
    <source>
        <dbReference type="ARBA" id="ARBA00022691"/>
    </source>
</evidence>
<evidence type="ECO:0000256" key="1">
    <source>
        <dbReference type="ARBA" id="ARBA00022603"/>
    </source>
</evidence>
<keyword evidence="1" id="KW-0489">Methyltransferase</keyword>
<dbReference type="InterPro" id="IPR001810">
    <property type="entry name" value="F-box_dom"/>
</dbReference>
<feature type="domain" description="F-box/LRR-repeat protein 15/At3g58940/PEG3-like LRR" evidence="5">
    <location>
        <begin position="517"/>
        <end position="689"/>
    </location>
</feature>
<dbReference type="InterPro" id="IPR053781">
    <property type="entry name" value="F-box_AtFBL13-like"/>
</dbReference>
<evidence type="ECO:0000313" key="7">
    <source>
        <dbReference type="EMBL" id="GJM89435.1"/>
    </source>
</evidence>
<dbReference type="EMBL" id="BQKI01000002">
    <property type="protein sequence ID" value="GJM89435.1"/>
    <property type="molecule type" value="Genomic_DNA"/>
</dbReference>
<reference evidence="7" key="2">
    <citation type="submission" date="2021-12" db="EMBL/GenBank/DDBJ databases">
        <title>Resequencing data analysis of finger millet.</title>
        <authorList>
            <person name="Hatakeyama M."/>
            <person name="Aluri S."/>
            <person name="Balachadran M.T."/>
            <person name="Sivarajan S.R."/>
            <person name="Poveda L."/>
            <person name="Shimizu-Inatsugi R."/>
            <person name="Schlapbach R."/>
            <person name="Sreeman S.M."/>
            <person name="Shimizu K.K."/>
        </authorList>
    </citation>
    <scope>NUCLEOTIDE SEQUENCE</scope>
</reference>
<dbReference type="InterPro" id="IPR055411">
    <property type="entry name" value="LRR_FXL15/At3g58940/PEG3-like"/>
</dbReference>
<evidence type="ECO:0000313" key="8">
    <source>
        <dbReference type="Proteomes" id="UP001054889"/>
    </source>
</evidence>
<dbReference type="EMBL" id="BQKI01000002">
    <property type="protein sequence ID" value="GJM89034.1"/>
    <property type="molecule type" value="Genomic_DNA"/>
</dbReference>
<dbReference type="Pfam" id="PF00646">
    <property type="entry name" value="F-box"/>
    <property type="match status" value="1"/>
</dbReference>
<dbReference type="AlphaFoldDB" id="A0AAV5BUU3"/>
<comment type="caution">
    <text evidence="7">The sequence shown here is derived from an EMBL/GenBank/DDBJ whole genome shotgun (WGS) entry which is preliminary data.</text>
</comment>
<dbReference type="Pfam" id="PF24758">
    <property type="entry name" value="LRR_At5g56370"/>
    <property type="match status" value="1"/>
</dbReference>
<dbReference type="Proteomes" id="UP001054889">
    <property type="component" value="Unassembled WGS sequence"/>
</dbReference>
<dbReference type="SUPFAM" id="SSF81383">
    <property type="entry name" value="F-box domain"/>
    <property type="match status" value="1"/>
</dbReference>
<sequence>MGERRYTEQEEALEIKSLRRIIAAYANYQDAAERDVKRYERSFKMLPPAHKELLFHLGLKYQRLRWCISMNAAFIMNMLEDEEDHIAGCSQPVDNNLGTSQGIGVSCNSDKDAITAAYSEDKDRTASSSVENVTPHHCPSSLFKLNVPPIDVDKVRCIVRNIVRDWAEEGQKERDECYKPILEELNRLFPSRNKQSTQEANEWTIYPWIHSNCNSLSDNDQLRAVKFPDIHPSSAGITEGFSMCAGDFVEVYSEESQDSAWDAVVTCFFLDTAHNIVEYIEIISKVLKDGGVWINLGPLLYQADSYGPDDDMSIELSLEDVKKVAYHYGFVMEVENMIETTYTANMRSMMQSMIQSYVDHVCVAESIPCGILDNEEEYISFKGPEAVQSSFSAFTNDQSSELVNQSKFTAIRSSSGGDVAAKRVKASDDDASAGGEDCLSALPDDVLVLILLCLYIKDAVRTSVLSRRWRRVWTLLPVLRFGVVRDSRYLSSALSASEVPLRNLHVGDPNAFPESLAAWLPTAARRVSGRLVLVNFVPKRRAADGEMEESQRGTFELPCFETATSICLRLGFLVLSVPPAGVFARLTELSLSDVRFHFHGPGDLGDVVSSPRCPCLQKLSIHNVRGLDSITINSESLQLLDLKNLRGVRQVSIAAPALKDLTLMCSFLPDQKLPAVNISAPQLKSLKWAHPYDPSSIHLGSMEHLQTLSTFCFVYGDGFKDNRACLMLLSQFKAIENLILSLGYLPDLFWHKTADADFIFYVELGGKAPTWSTPSLYISVN</sequence>
<accession>A0AAV5BUU3</accession>
<dbReference type="SUPFAM" id="SSF52954">
    <property type="entry name" value="Class II aaRS ABD-related"/>
    <property type="match status" value="1"/>
</dbReference>
<dbReference type="Gene3D" id="3.80.10.10">
    <property type="entry name" value="Ribonuclease Inhibitor"/>
    <property type="match status" value="1"/>
</dbReference>
<dbReference type="GO" id="GO:0032259">
    <property type="term" value="P:methylation"/>
    <property type="evidence" value="ECO:0007669"/>
    <property type="project" value="UniProtKB-KW"/>
</dbReference>
<evidence type="ECO:0008006" key="9">
    <source>
        <dbReference type="Google" id="ProtNLM"/>
    </source>
</evidence>
<gene>
    <name evidence="7" type="primary">ga05630</name>
    <name evidence="6" type="synonym">ga05176</name>
    <name evidence="6" type="ORF">PR202_ga05176</name>
    <name evidence="7" type="ORF">PR202_ga05630</name>
</gene>